<evidence type="ECO:0000313" key="9">
    <source>
        <dbReference type="Proteomes" id="UP000292235"/>
    </source>
</evidence>
<dbReference type="GO" id="GO:0030313">
    <property type="term" value="C:cell envelope"/>
    <property type="evidence" value="ECO:0007669"/>
    <property type="project" value="UniProtKB-SubCell"/>
</dbReference>
<evidence type="ECO:0000256" key="2">
    <source>
        <dbReference type="ARBA" id="ARBA00022748"/>
    </source>
</evidence>
<keyword evidence="3" id="KW-0735">Signal-anchor</keyword>
<evidence type="ECO:0000313" key="8">
    <source>
        <dbReference type="EMBL" id="QBI56171.1"/>
    </source>
</evidence>
<evidence type="ECO:0000256" key="5">
    <source>
        <dbReference type="ARBA" id="ARBA00023284"/>
    </source>
</evidence>
<keyword evidence="2" id="KW-0201">Cytochrome c-type biogenesis</keyword>
<name>A0A4P6Q990_9ACTN</name>
<evidence type="ECO:0000256" key="3">
    <source>
        <dbReference type="ARBA" id="ARBA00022968"/>
    </source>
</evidence>
<dbReference type="InterPro" id="IPR013766">
    <property type="entry name" value="Thioredoxin_domain"/>
</dbReference>
<reference evidence="8 9" key="1">
    <citation type="submission" date="2019-02" db="EMBL/GenBank/DDBJ databases">
        <authorList>
            <person name="Khodamoradi S."/>
            <person name="Hahnke R.L."/>
            <person name="Kaempfer P."/>
            <person name="Schumann P."/>
            <person name="Rohde M."/>
            <person name="Steinert M."/>
            <person name="Luzhetskyy A."/>
            <person name="Wink J."/>
            <person name="Ruckert C."/>
        </authorList>
    </citation>
    <scope>NUCLEOTIDE SEQUENCE [LARGE SCALE GENOMIC DNA]</scope>
    <source>
        <strain evidence="8 9">M2</strain>
    </source>
</reference>
<dbReference type="RefSeq" id="WP_131100863.1">
    <property type="nucleotide sequence ID" value="NZ_CP036455.1"/>
</dbReference>
<evidence type="ECO:0000256" key="6">
    <source>
        <dbReference type="SAM" id="SignalP"/>
    </source>
</evidence>
<dbReference type="PANTHER" id="PTHR42852">
    <property type="entry name" value="THIOL:DISULFIDE INTERCHANGE PROTEIN DSBE"/>
    <property type="match status" value="1"/>
</dbReference>
<keyword evidence="5" id="KW-0676">Redox-active center</keyword>
<dbReference type="InterPro" id="IPR017937">
    <property type="entry name" value="Thioredoxin_CS"/>
</dbReference>
<feature type="signal peptide" evidence="6">
    <location>
        <begin position="1"/>
        <end position="31"/>
    </location>
</feature>
<keyword evidence="6" id="KW-0732">Signal</keyword>
<dbReference type="OrthoDB" id="9796554at2"/>
<organism evidence="8 9">
    <name type="scientific">Streptomonospora litoralis</name>
    <dbReference type="NCBI Taxonomy" id="2498135"/>
    <lineage>
        <taxon>Bacteria</taxon>
        <taxon>Bacillati</taxon>
        <taxon>Actinomycetota</taxon>
        <taxon>Actinomycetes</taxon>
        <taxon>Streptosporangiales</taxon>
        <taxon>Nocardiopsidaceae</taxon>
        <taxon>Streptomonospora</taxon>
    </lineage>
</organism>
<keyword evidence="3" id="KW-0812">Transmembrane</keyword>
<feature type="chain" id="PRO_5039430049" evidence="6">
    <location>
        <begin position="32"/>
        <end position="208"/>
    </location>
</feature>
<proteinExistence type="predicted"/>
<protein>
    <submittedName>
        <fullName evidence="8">Thiol-disulfide oxidoreductase ResA</fullName>
    </submittedName>
</protein>
<dbReference type="GO" id="GO:0017004">
    <property type="term" value="P:cytochrome complex assembly"/>
    <property type="evidence" value="ECO:0007669"/>
    <property type="project" value="UniProtKB-KW"/>
</dbReference>
<dbReference type="Gene3D" id="3.40.30.10">
    <property type="entry name" value="Glutaredoxin"/>
    <property type="match status" value="1"/>
</dbReference>
<accession>A0A4P6Q990</accession>
<keyword evidence="4" id="KW-1015">Disulfide bond</keyword>
<dbReference type="GO" id="GO:0016209">
    <property type="term" value="F:antioxidant activity"/>
    <property type="evidence" value="ECO:0007669"/>
    <property type="project" value="InterPro"/>
</dbReference>
<dbReference type="PROSITE" id="PS51352">
    <property type="entry name" value="THIOREDOXIN_2"/>
    <property type="match status" value="1"/>
</dbReference>
<evidence type="ECO:0000259" key="7">
    <source>
        <dbReference type="PROSITE" id="PS51352"/>
    </source>
</evidence>
<dbReference type="InterPro" id="IPR036249">
    <property type="entry name" value="Thioredoxin-like_sf"/>
</dbReference>
<dbReference type="PROSITE" id="PS00194">
    <property type="entry name" value="THIOREDOXIN_1"/>
    <property type="match status" value="1"/>
</dbReference>
<dbReference type="GO" id="GO:0016491">
    <property type="term" value="F:oxidoreductase activity"/>
    <property type="evidence" value="ECO:0007669"/>
    <property type="project" value="InterPro"/>
</dbReference>
<dbReference type="SUPFAM" id="SSF52833">
    <property type="entry name" value="Thioredoxin-like"/>
    <property type="match status" value="1"/>
</dbReference>
<dbReference type="AlphaFoldDB" id="A0A4P6Q990"/>
<dbReference type="Pfam" id="PF00578">
    <property type="entry name" value="AhpC-TSA"/>
    <property type="match status" value="1"/>
</dbReference>
<dbReference type="InterPro" id="IPR050553">
    <property type="entry name" value="Thioredoxin_ResA/DsbE_sf"/>
</dbReference>
<dbReference type="InterPro" id="IPR000866">
    <property type="entry name" value="AhpC/TSA"/>
</dbReference>
<keyword evidence="9" id="KW-1185">Reference proteome</keyword>
<dbReference type="KEGG" id="strr:EKD16_22090"/>
<evidence type="ECO:0000256" key="1">
    <source>
        <dbReference type="ARBA" id="ARBA00004196"/>
    </source>
</evidence>
<gene>
    <name evidence="8" type="primary">resA2</name>
    <name evidence="8" type="ORF">EKD16_22090</name>
</gene>
<dbReference type="EMBL" id="CP036455">
    <property type="protein sequence ID" value="QBI56171.1"/>
    <property type="molecule type" value="Genomic_DNA"/>
</dbReference>
<dbReference type="Proteomes" id="UP000292235">
    <property type="component" value="Chromosome"/>
</dbReference>
<feature type="domain" description="Thioredoxin" evidence="7">
    <location>
        <begin position="57"/>
        <end position="199"/>
    </location>
</feature>
<dbReference type="PANTHER" id="PTHR42852:SF6">
    <property type="entry name" value="THIOL:DISULFIDE INTERCHANGE PROTEIN DSBE"/>
    <property type="match status" value="1"/>
</dbReference>
<comment type="subcellular location">
    <subcellularLocation>
        <location evidence="1">Cell envelope</location>
    </subcellularLocation>
</comment>
<dbReference type="CDD" id="cd02966">
    <property type="entry name" value="TlpA_like_family"/>
    <property type="match status" value="1"/>
</dbReference>
<evidence type="ECO:0000256" key="4">
    <source>
        <dbReference type="ARBA" id="ARBA00023157"/>
    </source>
</evidence>
<sequence length="208" mass="22065" precursor="true">MTNSSTTVRIRSPLLRGAAALAVLATLAGCAGTTATESKNSDDRYVEGDGSATAFAAEEREAAPEVGGTTLDGQQARLTDYEGDVLVLNFWASWCPPCRAEMPVLEEVYSERRDAGVAFLGINIKDDKTAAQAFERKQDVSYPSIHDQPGRIAMAFRDTVPPQAIPTTLVIDRRGRIAARVIGATDYNQLSGLVETVLGEGGGEDGGT</sequence>